<evidence type="ECO:0000256" key="1">
    <source>
        <dbReference type="SAM" id="Phobius"/>
    </source>
</evidence>
<dbReference type="EMBL" id="VIEB01006355">
    <property type="protein sequence ID" value="TQD68965.1"/>
    <property type="molecule type" value="Genomic_DNA"/>
</dbReference>
<evidence type="ECO:0000313" key="3">
    <source>
        <dbReference type="Proteomes" id="UP000315295"/>
    </source>
</evidence>
<keyword evidence="3" id="KW-1185">Reference proteome</keyword>
<keyword evidence="1" id="KW-0472">Membrane</keyword>
<gene>
    <name evidence="2" type="ORF">C1H46_045502</name>
</gene>
<organism evidence="2 3">
    <name type="scientific">Malus baccata</name>
    <name type="common">Siberian crab apple</name>
    <name type="synonym">Pyrus baccata</name>
    <dbReference type="NCBI Taxonomy" id="106549"/>
    <lineage>
        <taxon>Eukaryota</taxon>
        <taxon>Viridiplantae</taxon>
        <taxon>Streptophyta</taxon>
        <taxon>Embryophyta</taxon>
        <taxon>Tracheophyta</taxon>
        <taxon>Spermatophyta</taxon>
        <taxon>Magnoliopsida</taxon>
        <taxon>eudicotyledons</taxon>
        <taxon>Gunneridae</taxon>
        <taxon>Pentapetalae</taxon>
        <taxon>rosids</taxon>
        <taxon>fabids</taxon>
        <taxon>Rosales</taxon>
        <taxon>Rosaceae</taxon>
        <taxon>Amygdaloideae</taxon>
        <taxon>Maleae</taxon>
        <taxon>Malus</taxon>
    </lineage>
</organism>
<keyword evidence="1" id="KW-1133">Transmembrane helix</keyword>
<feature type="transmembrane region" description="Helical" evidence="1">
    <location>
        <begin position="79"/>
        <end position="100"/>
    </location>
</feature>
<dbReference type="Proteomes" id="UP000315295">
    <property type="component" value="Unassembled WGS sequence"/>
</dbReference>
<proteinExistence type="predicted"/>
<name>A0A540K416_MALBA</name>
<dbReference type="AlphaFoldDB" id="A0A540K416"/>
<comment type="caution">
    <text evidence="2">The sequence shown here is derived from an EMBL/GenBank/DDBJ whole genome shotgun (WGS) entry which is preliminary data.</text>
</comment>
<reference evidence="2 3" key="1">
    <citation type="journal article" date="2019" name="G3 (Bethesda)">
        <title>Sequencing of a Wild Apple (Malus baccata) Genome Unravels the Differences Between Cultivated and Wild Apple Species Regarding Disease Resistance and Cold Tolerance.</title>
        <authorList>
            <person name="Chen X."/>
        </authorList>
    </citation>
    <scope>NUCLEOTIDE SEQUENCE [LARGE SCALE GENOMIC DNA]</scope>
    <source>
        <strain evidence="3">cv. Shandingzi</strain>
        <tissue evidence="2">Leaves</tissue>
    </source>
</reference>
<protein>
    <submittedName>
        <fullName evidence="2">Uncharacterized protein</fullName>
    </submittedName>
</protein>
<keyword evidence="1" id="KW-0812">Transmembrane</keyword>
<evidence type="ECO:0000313" key="2">
    <source>
        <dbReference type="EMBL" id="TQD68965.1"/>
    </source>
</evidence>
<accession>A0A540K416</accession>
<sequence>MYSILAKVYQGLRERYICLQMVQWMSQRKLTKVEVADIVAGVAITMAVTLAADSVVGLKNQKWLRMSQRKLTKVEVADIVAGVAIAMAATLAADSVVGLLSSPK</sequence>
<feature type="transmembrane region" description="Helical" evidence="1">
    <location>
        <begin position="38"/>
        <end position="58"/>
    </location>
</feature>